<dbReference type="EMBL" id="LVVM01000098">
    <property type="protein sequence ID" value="OJA21488.1"/>
    <property type="molecule type" value="Genomic_DNA"/>
</dbReference>
<comment type="caution">
    <text evidence="1">The sequence shown here is derived from an EMBL/GenBank/DDBJ whole genome shotgun (WGS) entry which is preliminary data.</text>
</comment>
<reference evidence="1 2" key="1">
    <citation type="submission" date="2016-03" db="EMBL/GenBank/DDBJ databases">
        <title>Comparative genomics of the ectomycorrhizal sister species Rhizopogon vinicolor and Rhizopogon vesiculosus (Basidiomycota: Boletales) reveals a divergence of the mating type B locus.</title>
        <authorList>
            <person name="Mujic A.B."/>
            <person name="Kuo A."/>
            <person name="Tritt A."/>
            <person name="Lipzen A."/>
            <person name="Chen C."/>
            <person name="Johnson J."/>
            <person name="Sharma A."/>
            <person name="Barry K."/>
            <person name="Grigoriev I.V."/>
            <person name="Spatafora J.W."/>
        </authorList>
    </citation>
    <scope>NUCLEOTIDE SEQUENCE [LARGE SCALE GENOMIC DNA]</scope>
    <source>
        <strain evidence="1 2">AM-OR11-056</strain>
    </source>
</reference>
<organism evidence="1 2">
    <name type="scientific">Rhizopogon vesiculosus</name>
    <dbReference type="NCBI Taxonomy" id="180088"/>
    <lineage>
        <taxon>Eukaryota</taxon>
        <taxon>Fungi</taxon>
        <taxon>Dikarya</taxon>
        <taxon>Basidiomycota</taxon>
        <taxon>Agaricomycotina</taxon>
        <taxon>Agaricomycetes</taxon>
        <taxon>Agaricomycetidae</taxon>
        <taxon>Boletales</taxon>
        <taxon>Suillineae</taxon>
        <taxon>Rhizopogonaceae</taxon>
        <taxon>Rhizopogon</taxon>
    </lineage>
</organism>
<proteinExistence type="predicted"/>
<keyword evidence="2" id="KW-1185">Reference proteome</keyword>
<dbReference type="AlphaFoldDB" id="A0A1J8R6N9"/>
<protein>
    <submittedName>
        <fullName evidence="1">Uncharacterized protein</fullName>
    </submittedName>
</protein>
<accession>A0A1J8R6N9</accession>
<dbReference type="Proteomes" id="UP000183567">
    <property type="component" value="Unassembled WGS sequence"/>
</dbReference>
<evidence type="ECO:0000313" key="2">
    <source>
        <dbReference type="Proteomes" id="UP000183567"/>
    </source>
</evidence>
<gene>
    <name evidence="1" type="ORF">AZE42_03295</name>
</gene>
<sequence length="36" mass="4306">MQIRRAREMVVNLIDDPKHYNTHFATFTSGSTFRHQ</sequence>
<name>A0A1J8R6N9_9AGAM</name>
<evidence type="ECO:0000313" key="1">
    <source>
        <dbReference type="EMBL" id="OJA21488.1"/>
    </source>
</evidence>